<dbReference type="InterPro" id="IPR014710">
    <property type="entry name" value="RmlC-like_jellyroll"/>
</dbReference>
<evidence type="ECO:0000313" key="6">
    <source>
        <dbReference type="Proteomes" id="UP000000925"/>
    </source>
</evidence>
<keyword evidence="6" id="KW-1185">Reference proteome</keyword>
<sequence length="287" mass="32917">MITESTDQMLEIHVEELSTWDKRPHKHNFFEIVYIDQGSGLQCINQSEFAYQAGNIFLLPPLDCHSFKIAEPTRYYFIRFTDHFFRNEDGLTNYQDWFDRIAYILANYNKVPGDIIESDAERDTIIRNIKAIHREYLSMDDYSHSVIAGTIAAILSILARNIEKKYVSQASAGDSRFGEVLRFINTNISNNERLRASDLADRFGIARSYFSEYFKKQAGISLANYITKSKLQIVQTKVLHSDLTVKEVAYQLGFTDSSHLARAFKKAYGMTIGEFKNCGGKICCDAM</sequence>
<proteinExistence type="predicted"/>
<dbReference type="SUPFAM" id="SSF51215">
    <property type="entry name" value="Regulatory protein AraC"/>
    <property type="match status" value="1"/>
</dbReference>
<dbReference type="SUPFAM" id="SSF46689">
    <property type="entry name" value="Homeodomain-like"/>
    <property type="match status" value="1"/>
</dbReference>
<keyword evidence="1" id="KW-0805">Transcription regulation</keyword>
<dbReference type="EMBL" id="CP001998">
    <property type="protein sequence ID" value="ADE55799.1"/>
    <property type="molecule type" value="Genomic_DNA"/>
</dbReference>
<dbReference type="HOGENOM" id="CLU_000445_88_3_0"/>
<evidence type="ECO:0000259" key="4">
    <source>
        <dbReference type="PROSITE" id="PS01124"/>
    </source>
</evidence>
<keyword evidence="3" id="KW-0804">Transcription</keyword>
<accession>D5EQI5</accession>
<dbReference type="SMART" id="SM00342">
    <property type="entry name" value="HTH_ARAC"/>
    <property type="match status" value="1"/>
</dbReference>
<dbReference type="GO" id="GO:0043565">
    <property type="term" value="F:sequence-specific DNA binding"/>
    <property type="evidence" value="ECO:0007669"/>
    <property type="project" value="InterPro"/>
</dbReference>
<keyword evidence="2" id="KW-0238">DNA-binding</keyword>
<evidence type="ECO:0000256" key="2">
    <source>
        <dbReference type="ARBA" id="ARBA00023125"/>
    </source>
</evidence>
<dbReference type="Pfam" id="PF02311">
    <property type="entry name" value="AraC_binding"/>
    <property type="match status" value="1"/>
</dbReference>
<dbReference type="PROSITE" id="PS01124">
    <property type="entry name" value="HTH_ARAC_FAMILY_2"/>
    <property type="match status" value="1"/>
</dbReference>
<evidence type="ECO:0000313" key="5">
    <source>
        <dbReference type="EMBL" id="ADE55799.1"/>
    </source>
</evidence>
<reference evidence="5 6" key="1">
    <citation type="journal article" date="2010" name="Stand. Genomic Sci.">
        <title>Complete genome sequence of Coraliomargarita akajimensis type strain (04OKA010-24).</title>
        <authorList>
            <person name="Mavromatis K."/>
            <person name="Abt B."/>
            <person name="Brambilla E."/>
            <person name="Lapidus A."/>
            <person name="Copeland A."/>
            <person name="Deshpande S."/>
            <person name="Nolan M."/>
            <person name="Lucas S."/>
            <person name="Tice H."/>
            <person name="Cheng J.F."/>
            <person name="Han C."/>
            <person name="Detter J.C."/>
            <person name="Woyke T."/>
            <person name="Goodwin L."/>
            <person name="Pitluck S."/>
            <person name="Held B."/>
            <person name="Brettin T."/>
            <person name="Tapia R."/>
            <person name="Ivanova N."/>
            <person name="Mikhailova N."/>
            <person name="Pati A."/>
            <person name="Liolios K."/>
            <person name="Chen A."/>
            <person name="Palaniappan K."/>
            <person name="Land M."/>
            <person name="Hauser L."/>
            <person name="Chang Y.J."/>
            <person name="Jeffries C.D."/>
            <person name="Rohde M."/>
            <person name="Goker M."/>
            <person name="Bristow J."/>
            <person name="Eisen J.A."/>
            <person name="Markowitz V."/>
            <person name="Hugenholtz P."/>
            <person name="Klenk H.P."/>
            <person name="Kyrpides N.C."/>
        </authorList>
    </citation>
    <scope>NUCLEOTIDE SEQUENCE [LARGE SCALE GENOMIC DNA]</scope>
    <source>
        <strain evidence="6">DSM 45221 / IAM 15411 / JCM 23193 / KCTC 12865</strain>
    </source>
</reference>
<evidence type="ECO:0000256" key="1">
    <source>
        <dbReference type="ARBA" id="ARBA00023015"/>
    </source>
</evidence>
<dbReference type="KEGG" id="caa:Caka_2784"/>
<dbReference type="eggNOG" id="COG2207">
    <property type="taxonomic scope" value="Bacteria"/>
</dbReference>
<dbReference type="PANTHER" id="PTHR43280">
    <property type="entry name" value="ARAC-FAMILY TRANSCRIPTIONAL REGULATOR"/>
    <property type="match status" value="1"/>
</dbReference>
<dbReference type="GO" id="GO:0003700">
    <property type="term" value="F:DNA-binding transcription factor activity"/>
    <property type="evidence" value="ECO:0007669"/>
    <property type="project" value="InterPro"/>
</dbReference>
<dbReference type="RefSeq" id="WP_013044521.1">
    <property type="nucleotide sequence ID" value="NC_014008.1"/>
</dbReference>
<gene>
    <name evidence="5" type="ordered locus">Caka_2784</name>
</gene>
<dbReference type="InterPro" id="IPR018060">
    <property type="entry name" value="HTH_AraC"/>
</dbReference>
<evidence type="ECO:0000256" key="3">
    <source>
        <dbReference type="ARBA" id="ARBA00023163"/>
    </source>
</evidence>
<dbReference type="STRING" id="583355.Caka_2784"/>
<dbReference type="InterPro" id="IPR037923">
    <property type="entry name" value="HTH-like"/>
</dbReference>
<dbReference type="InterPro" id="IPR003313">
    <property type="entry name" value="AraC-bd"/>
</dbReference>
<dbReference type="Gene3D" id="2.60.120.10">
    <property type="entry name" value="Jelly Rolls"/>
    <property type="match status" value="1"/>
</dbReference>
<dbReference type="Gene3D" id="1.10.10.60">
    <property type="entry name" value="Homeodomain-like"/>
    <property type="match status" value="2"/>
</dbReference>
<organism evidence="5 6">
    <name type="scientific">Coraliomargarita akajimensis (strain DSM 45221 / IAM 15411 / JCM 23193 / KCTC 12865 / 04OKA010-24)</name>
    <dbReference type="NCBI Taxonomy" id="583355"/>
    <lineage>
        <taxon>Bacteria</taxon>
        <taxon>Pseudomonadati</taxon>
        <taxon>Verrucomicrobiota</taxon>
        <taxon>Opitutia</taxon>
        <taxon>Puniceicoccales</taxon>
        <taxon>Coraliomargaritaceae</taxon>
        <taxon>Coraliomargarita</taxon>
    </lineage>
</organism>
<protein>
    <submittedName>
        <fullName evidence="5">Transcriptional regulator, AraC family</fullName>
    </submittedName>
</protein>
<dbReference type="InterPro" id="IPR009057">
    <property type="entry name" value="Homeodomain-like_sf"/>
</dbReference>
<name>D5EQI5_CORAD</name>
<dbReference type="AlphaFoldDB" id="D5EQI5"/>
<dbReference type="Pfam" id="PF12833">
    <property type="entry name" value="HTH_18"/>
    <property type="match status" value="1"/>
</dbReference>
<dbReference type="Proteomes" id="UP000000925">
    <property type="component" value="Chromosome"/>
</dbReference>
<dbReference type="PANTHER" id="PTHR43280:SF28">
    <property type="entry name" value="HTH-TYPE TRANSCRIPTIONAL ACTIVATOR RHAS"/>
    <property type="match status" value="1"/>
</dbReference>
<dbReference type="OrthoDB" id="506156at2"/>
<feature type="domain" description="HTH araC/xylS-type" evidence="4">
    <location>
        <begin position="178"/>
        <end position="278"/>
    </location>
</feature>
<dbReference type="eggNOG" id="COG1917">
    <property type="taxonomic scope" value="Bacteria"/>
</dbReference>